<proteinExistence type="predicted"/>
<dbReference type="InterPro" id="IPR018958">
    <property type="entry name" value="Knr4/Smi1-like_dom"/>
</dbReference>
<name>A0A3D9CA83_9FLAO</name>
<dbReference type="Gene3D" id="3.40.1580.10">
    <property type="entry name" value="SMI1/KNR4-like"/>
    <property type="match status" value="1"/>
</dbReference>
<keyword evidence="3" id="KW-1185">Reference proteome</keyword>
<gene>
    <name evidence="2" type="ORF">DRF65_10410</name>
</gene>
<evidence type="ECO:0000259" key="1">
    <source>
        <dbReference type="SMART" id="SM00860"/>
    </source>
</evidence>
<dbReference type="Proteomes" id="UP000256686">
    <property type="component" value="Unassembled WGS sequence"/>
</dbReference>
<feature type="domain" description="Knr4/Smi1-like" evidence="1">
    <location>
        <begin position="10"/>
        <end position="127"/>
    </location>
</feature>
<organism evidence="2 3">
    <name type="scientific">Chryseobacterium pennae</name>
    <dbReference type="NCBI Taxonomy" id="2258962"/>
    <lineage>
        <taxon>Bacteria</taxon>
        <taxon>Pseudomonadati</taxon>
        <taxon>Bacteroidota</taxon>
        <taxon>Flavobacteriia</taxon>
        <taxon>Flavobacteriales</taxon>
        <taxon>Weeksellaceae</taxon>
        <taxon>Chryseobacterium group</taxon>
        <taxon>Chryseobacterium</taxon>
    </lineage>
</organism>
<dbReference type="SMART" id="SM00860">
    <property type="entry name" value="SMI1_KNR4"/>
    <property type="match status" value="1"/>
</dbReference>
<dbReference type="InterPro" id="IPR037883">
    <property type="entry name" value="Knr4/Smi1-like_sf"/>
</dbReference>
<accession>A0A3D9CA83</accession>
<dbReference type="RefSeq" id="WP_115970692.1">
    <property type="nucleotide sequence ID" value="NZ_QNVT01000008.1"/>
</dbReference>
<reference evidence="3" key="1">
    <citation type="submission" date="2018-06" db="EMBL/GenBank/DDBJ databases">
        <authorList>
            <person name="Lum Nde A."/>
            <person name="Hugo C."/>
        </authorList>
    </citation>
    <scope>NUCLEOTIDE SEQUENCE [LARGE SCALE GENOMIC DNA]</scope>
    <source>
        <strain evidence="3">1_F178</strain>
    </source>
</reference>
<dbReference type="EMBL" id="QNVT01000008">
    <property type="protein sequence ID" value="REC62496.1"/>
    <property type="molecule type" value="Genomic_DNA"/>
</dbReference>
<dbReference type="SUPFAM" id="SSF160631">
    <property type="entry name" value="SMI1/KNR4-like"/>
    <property type="match status" value="1"/>
</dbReference>
<dbReference type="Pfam" id="PF09346">
    <property type="entry name" value="SMI1_KNR4"/>
    <property type="match status" value="1"/>
</dbReference>
<comment type="caution">
    <text evidence="2">The sequence shown here is derived from an EMBL/GenBank/DDBJ whole genome shotgun (WGS) entry which is preliminary data.</text>
</comment>
<protein>
    <recommendedName>
        <fullName evidence="1">Knr4/Smi1-like domain-containing protein</fullName>
    </recommendedName>
</protein>
<dbReference type="AlphaFoldDB" id="A0A3D9CA83"/>
<evidence type="ECO:0000313" key="2">
    <source>
        <dbReference type="EMBL" id="REC62496.1"/>
    </source>
</evidence>
<sequence length="136" mass="15588">MIDFEIENKLITSDELHEFEVKTGISLPQDYKEHMLKYNGGSPLSYDLYFGEPDEGILLSGFKSIKYGTSLVEQKDYLPPKYLSIGYTETGYLAMSLDEKEYGNIFIYYSEAELTLLAPSFTEFLEGLVDYPDLFP</sequence>
<evidence type="ECO:0000313" key="3">
    <source>
        <dbReference type="Proteomes" id="UP000256686"/>
    </source>
</evidence>